<evidence type="ECO:0000313" key="2">
    <source>
        <dbReference type="EMBL" id="MFD2257116.1"/>
    </source>
</evidence>
<reference evidence="3" key="1">
    <citation type="journal article" date="2019" name="Int. J. Syst. Evol. Microbiol.">
        <title>The Global Catalogue of Microorganisms (GCM) 10K type strain sequencing project: providing services to taxonomists for standard genome sequencing and annotation.</title>
        <authorList>
            <consortium name="The Broad Institute Genomics Platform"/>
            <consortium name="The Broad Institute Genome Sequencing Center for Infectious Disease"/>
            <person name="Wu L."/>
            <person name="Ma J."/>
        </authorList>
    </citation>
    <scope>NUCLEOTIDE SEQUENCE [LARGE SCALE GENOMIC DNA]</scope>
    <source>
        <strain evidence="3">CGMCC 4.7106</strain>
    </source>
</reference>
<dbReference type="EMBL" id="JBHUIT010000017">
    <property type="protein sequence ID" value="MFD2257116.1"/>
    <property type="molecule type" value="Genomic_DNA"/>
</dbReference>
<feature type="signal peptide" evidence="1">
    <location>
        <begin position="1"/>
        <end position="23"/>
    </location>
</feature>
<protein>
    <recommendedName>
        <fullName evidence="4">PEP-CTERM protein-sorting domain-containing protein</fullName>
    </recommendedName>
</protein>
<dbReference type="Proteomes" id="UP001597375">
    <property type="component" value="Unassembled WGS sequence"/>
</dbReference>
<gene>
    <name evidence="2" type="ORF">ACFSSA_10540</name>
</gene>
<evidence type="ECO:0008006" key="4">
    <source>
        <dbReference type="Google" id="ProtNLM"/>
    </source>
</evidence>
<comment type="caution">
    <text evidence="2">The sequence shown here is derived from an EMBL/GenBank/DDBJ whole genome shotgun (WGS) entry which is preliminary data.</text>
</comment>
<keyword evidence="1" id="KW-0732">Signal</keyword>
<sequence length="77" mass="8295">MKAPLLSPVILACLLNLGGHAFAEKQNCPIILPEPDELAPAKIAEPRIDPDIFTNIPEPSAALLGTLGAFLLLRRRK</sequence>
<keyword evidence="3" id="KW-1185">Reference proteome</keyword>
<proteinExistence type="predicted"/>
<organism evidence="2 3">
    <name type="scientific">Luteolibacter algae</name>
    <dbReference type="NCBI Taxonomy" id="454151"/>
    <lineage>
        <taxon>Bacteria</taxon>
        <taxon>Pseudomonadati</taxon>
        <taxon>Verrucomicrobiota</taxon>
        <taxon>Verrucomicrobiia</taxon>
        <taxon>Verrucomicrobiales</taxon>
        <taxon>Verrucomicrobiaceae</taxon>
        <taxon>Luteolibacter</taxon>
    </lineage>
</organism>
<evidence type="ECO:0000313" key="3">
    <source>
        <dbReference type="Proteomes" id="UP001597375"/>
    </source>
</evidence>
<dbReference type="RefSeq" id="WP_386820402.1">
    <property type="nucleotide sequence ID" value="NZ_JBHUIT010000017.1"/>
</dbReference>
<evidence type="ECO:0000256" key="1">
    <source>
        <dbReference type="SAM" id="SignalP"/>
    </source>
</evidence>
<accession>A0ABW5DAN8</accession>
<feature type="chain" id="PRO_5045929910" description="PEP-CTERM protein-sorting domain-containing protein" evidence="1">
    <location>
        <begin position="24"/>
        <end position="77"/>
    </location>
</feature>
<name>A0ABW5DAN8_9BACT</name>